<organism evidence="3 4">
    <name type="scientific">Natronospira bacteriovora</name>
    <dbReference type="NCBI Taxonomy" id="3069753"/>
    <lineage>
        <taxon>Bacteria</taxon>
        <taxon>Pseudomonadati</taxon>
        <taxon>Pseudomonadota</taxon>
        <taxon>Gammaproteobacteria</taxon>
        <taxon>Natronospirales</taxon>
        <taxon>Natronospiraceae</taxon>
        <taxon>Natronospira</taxon>
    </lineage>
</organism>
<dbReference type="Proteomes" id="UP001239019">
    <property type="component" value="Unassembled WGS sequence"/>
</dbReference>
<dbReference type="RefSeq" id="WP_306729123.1">
    <property type="nucleotide sequence ID" value="NZ_JAVDDT010000008.1"/>
</dbReference>
<evidence type="ECO:0000259" key="2">
    <source>
        <dbReference type="PROSITE" id="PS52015"/>
    </source>
</evidence>
<protein>
    <submittedName>
        <fullName evidence="3">Energy transducer TonB</fullName>
    </submittedName>
</protein>
<reference evidence="3 4" key="1">
    <citation type="submission" date="2023-08" db="EMBL/GenBank/DDBJ databases">
        <title>Whole-genome sequencing of halo(alkali)philic microorganisms from hypersaline lakes.</title>
        <authorList>
            <person name="Sorokin D.Y."/>
            <person name="Abbas B."/>
            <person name="Merkel A.Y."/>
        </authorList>
    </citation>
    <scope>NUCLEOTIDE SEQUENCE [LARGE SCALE GENOMIC DNA]</scope>
    <source>
        <strain evidence="3 4">AB-CW4</strain>
    </source>
</reference>
<keyword evidence="4" id="KW-1185">Reference proteome</keyword>
<feature type="compositionally biased region" description="Basic and acidic residues" evidence="1">
    <location>
        <begin position="56"/>
        <end position="77"/>
    </location>
</feature>
<sequence length="160" mass="18038">MLLVRLFVCALIASVLVFMMASLGVRWFYDPESQGESTAAFIERVNLTSVMDVPGAEERRRETQRDFVREGPREREAPPPVSVPERQVSGFVQVEYTVFPDGTVENVEVVGAQPSGIYEDRAREQVQARDYTGQVRPTETDGVRRTEVVEFTVPASRLQD</sequence>
<proteinExistence type="predicted"/>
<dbReference type="EMBL" id="JAVDDT010000008">
    <property type="protein sequence ID" value="MDQ2070628.1"/>
    <property type="molecule type" value="Genomic_DNA"/>
</dbReference>
<name>A0ABU0W9P0_9GAMM</name>
<comment type="caution">
    <text evidence="3">The sequence shown here is derived from an EMBL/GenBank/DDBJ whole genome shotgun (WGS) entry which is preliminary data.</text>
</comment>
<dbReference type="PROSITE" id="PS52015">
    <property type="entry name" value="TONB_CTD"/>
    <property type="match status" value="1"/>
</dbReference>
<dbReference type="SUPFAM" id="SSF74653">
    <property type="entry name" value="TolA/TonB C-terminal domain"/>
    <property type="match status" value="1"/>
</dbReference>
<evidence type="ECO:0000256" key="1">
    <source>
        <dbReference type="SAM" id="MobiDB-lite"/>
    </source>
</evidence>
<dbReference type="Gene3D" id="3.30.2420.10">
    <property type="entry name" value="TonB"/>
    <property type="match status" value="1"/>
</dbReference>
<dbReference type="InterPro" id="IPR037682">
    <property type="entry name" value="TonB_C"/>
</dbReference>
<gene>
    <name evidence="3" type="ORF">RBH19_12175</name>
</gene>
<feature type="domain" description="TonB C-terminal" evidence="2">
    <location>
        <begin position="64"/>
        <end position="160"/>
    </location>
</feature>
<evidence type="ECO:0000313" key="3">
    <source>
        <dbReference type="EMBL" id="MDQ2070628.1"/>
    </source>
</evidence>
<accession>A0ABU0W9P0</accession>
<evidence type="ECO:0000313" key="4">
    <source>
        <dbReference type="Proteomes" id="UP001239019"/>
    </source>
</evidence>
<feature type="region of interest" description="Disordered" evidence="1">
    <location>
        <begin position="53"/>
        <end position="84"/>
    </location>
</feature>